<dbReference type="Gene3D" id="1.10.10.60">
    <property type="entry name" value="Homeodomain-like"/>
    <property type="match status" value="2"/>
</dbReference>
<dbReference type="PANTHER" id="PTHR43280:SF2">
    <property type="entry name" value="HTH-TYPE TRANSCRIPTIONAL REGULATOR EXSA"/>
    <property type="match status" value="1"/>
</dbReference>
<keyword evidence="2" id="KW-0238">DNA-binding</keyword>
<evidence type="ECO:0000256" key="3">
    <source>
        <dbReference type="ARBA" id="ARBA00023163"/>
    </source>
</evidence>
<dbReference type="Pfam" id="PF12833">
    <property type="entry name" value="HTH_18"/>
    <property type="match status" value="1"/>
</dbReference>
<gene>
    <name evidence="5" type="ORF">RT723_05135</name>
</gene>
<evidence type="ECO:0000313" key="6">
    <source>
        <dbReference type="Proteomes" id="UP001257914"/>
    </source>
</evidence>
<dbReference type="EMBL" id="JAWCUA010000003">
    <property type="protein sequence ID" value="MDU0112393.1"/>
    <property type="molecule type" value="Genomic_DNA"/>
</dbReference>
<evidence type="ECO:0000259" key="4">
    <source>
        <dbReference type="PROSITE" id="PS01124"/>
    </source>
</evidence>
<keyword evidence="3" id="KW-0804">Transcription</keyword>
<dbReference type="SMART" id="SM00342">
    <property type="entry name" value="HTH_ARAC"/>
    <property type="match status" value="1"/>
</dbReference>
<name>A0ABU3QY85_9GAMM</name>
<dbReference type="Pfam" id="PF01965">
    <property type="entry name" value="DJ-1_PfpI"/>
    <property type="match status" value="1"/>
</dbReference>
<dbReference type="InterPro" id="IPR029062">
    <property type="entry name" value="Class_I_gatase-like"/>
</dbReference>
<dbReference type="RefSeq" id="WP_315946133.1">
    <property type="nucleotide sequence ID" value="NZ_JAWCUA010000003.1"/>
</dbReference>
<feature type="domain" description="HTH araC/xylS-type" evidence="4">
    <location>
        <begin position="231"/>
        <end position="329"/>
    </location>
</feature>
<keyword evidence="6" id="KW-1185">Reference proteome</keyword>
<dbReference type="SUPFAM" id="SSF52317">
    <property type="entry name" value="Class I glutamine amidotransferase-like"/>
    <property type="match status" value="1"/>
</dbReference>
<dbReference type="Proteomes" id="UP001257914">
    <property type="component" value="Unassembled WGS sequence"/>
</dbReference>
<dbReference type="InterPro" id="IPR018060">
    <property type="entry name" value="HTH_AraC"/>
</dbReference>
<sequence>MQQQEIKHIVILAADGVMSSQITGVMDFFMICNRYWQVRNGGAEYNLFNVTVVSASGKNLQCSSNIILPAQDATSVATPDAVFITGGVSYDQTTLADYYHKLSPLMPLLIKWHKQQLPICAFCSSTFVLAELGLLDGKQATSVWWLANLFQQLYPAIELRLDQLVVNDENIYTAGATTSYLSLCLALVSLLTDQQIATQIAKIMLVEPNRASQLSYMSLQTFEQHSDTLVNQIQKWMSHNIASPISLDTIAEKFAITKRTLNRRFKRALNDTPVSYLQRMRVEAAKRLLESSDLAIEQIVYEVGYEDVSSFRKLFMEIAELSPKAYRDKFHSGFGINIGDYQRSSAH</sequence>
<dbReference type="InterPro" id="IPR002818">
    <property type="entry name" value="DJ-1/PfpI"/>
</dbReference>
<reference evidence="5 6" key="1">
    <citation type="submission" date="2023-10" db="EMBL/GenBank/DDBJ databases">
        <title>Psychrosphaera aquimaarina strain SW33 isolated from seawater.</title>
        <authorList>
            <person name="Bayburt H."/>
            <person name="Kim J.M."/>
            <person name="Choi B.J."/>
            <person name="Jeon C.O."/>
        </authorList>
    </citation>
    <scope>NUCLEOTIDE SEQUENCE [LARGE SCALE GENOMIC DNA]</scope>
    <source>
        <strain evidence="5 6">KCTC 52743</strain>
    </source>
</reference>
<dbReference type="SUPFAM" id="SSF46689">
    <property type="entry name" value="Homeodomain-like"/>
    <property type="match status" value="2"/>
</dbReference>
<dbReference type="PROSITE" id="PS01124">
    <property type="entry name" value="HTH_ARAC_FAMILY_2"/>
    <property type="match status" value="1"/>
</dbReference>
<dbReference type="Gene3D" id="3.40.50.880">
    <property type="match status" value="1"/>
</dbReference>
<keyword evidence="1" id="KW-0805">Transcription regulation</keyword>
<proteinExistence type="predicted"/>
<evidence type="ECO:0000256" key="1">
    <source>
        <dbReference type="ARBA" id="ARBA00023015"/>
    </source>
</evidence>
<evidence type="ECO:0000256" key="2">
    <source>
        <dbReference type="ARBA" id="ARBA00023125"/>
    </source>
</evidence>
<comment type="caution">
    <text evidence="5">The sequence shown here is derived from an EMBL/GenBank/DDBJ whole genome shotgun (WGS) entry which is preliminary data.</text>
</comment>
<evidence type="ECO:0000313" key="5">
    <source>
        <dbReference type="EMBL" id="MDU0112393.1"/>
    </source>
</evidence>
<organism evidence="5 6">
    <name type="scientific">Psychrosphaera aquimarina</name>
    <dbReference type="NCBI Taxonomy" id="2044854"/>
    <lineage>
        <taxon>Bacteria</taxon>
        <taxon>Pseudomonadati</taxon>
        <taxon>Pseudomonadota</taxon>
        <taxon>Gammaproteobacteria</taxon>
        <taxon>Alteromonadales</taxon>
        <taxon>Pseudoalteromonadaceae</taxon>
        <taxon>Psychrosphaera</taxon>
    </lineage>
</organism>
<dbReference type="PANTHER" id="PTHR43280">
    <property type="entry name" value="ARAC-FAMILY TRANSCRIPTIONAL REGULATOR"/>
    <property type="match status" value="1"/>
</dbReference>
<dbReference type="InterPro" id="IPR009057">
    <property type="entry name" value="Homeodomain-like_sf"/>
</dbReference>
<protein>
    <submittedName>
        <fullName evidence="5">Helix-turn-helix domain-containing protein</fullName>
    </submittedName>
</protein>
<accession>A0ABU3QY85</accession>